<dbReference type="GO" id="GO:0006952">
    <property type="term" value="P:defense response"/>
    <property type="evidence" value="ECO:0007669"/>
    <property type="project" value="UniProtKB-ARBA"/>
</dbReference>
<evidence type="ECO:0000259" key="11">
    <source>
        <dbReference type="Pfam" id="PF08263"/>
    </source>
</evidence>
<dbReference type="Pfam" id="PF08263">
    <property type="entry name" value="LRRNT_2"/>
    <property type="match status" value="1"/>
</dbReference>
<keyword evidence="4" id="KW-0433">Leucine-rich repeat</keyword>
<dbReference type="Proteomes" id="UP000215914">
    <property type="component" value="Chromosome 13"/>
</dbReference>
<dbReference type="AlphaFoldDB" id="A0A251SNF2"/>
<dbReference type="Gene3D" id="3.80.10.10">
    <property type="entry name" value="Ribonuclease Inhibitor"/>
    <property type="match status" value="4"/>
</dbReference>
<dbReference type="InterPro" id="IPR013210">
    <property type="entry name" value="LRR_N_plant-typ"/>
</dbReference>
<evidence type="ECO:0000256" key="5">
    <source>
        <dbReference type="ARBA" id="ARBA00022692"/>
    </source>
</evidence>
<dbReference type="PANTHER" id="PTHR48063">
    <property type="entry name" value="LRR RECEPTOR-LIKE KINASE"/>
    <property type="match status" value="1"/>
</dbReference>
<keyword evidence="9" id="KW-0472">Membrane</keyword>
<keyword evidence="5" id="KW-0812">Transmembrane</keyword>
<evidence type="ECO:0000256" key="3">
    <source>
        <dbReference type="ARBA" id="ARBA00022475"/>
    </source>
</evidence>
<dbReference type="FunFam" id="3.80.10.10:FF:000095">
    <property type="entry name" value="LRR receptor-like serine/threonine-protein kinase GSO1"/>
    <property type="match status" value="1"/>
</dbReference>
<reference evidence="13" key="3">
    <citation type="submission" date="2020-06" db="EMBL/GenBank/DDBJ databases">
        <title>Helianthus annuus Genome sequencing and assembly Release 2.</title>
        <authorList>
            <person name="Gouzy J."/>
            <person name="Langlade N."/>
            <person name="Munos S."/>
        </authorList>
    </citation>
    <scope>NUCLEOTIDE SEQUENCE</scope>
    <source>
        <tissue evidence="13">Leaves</tissue>
    </source>
</reference>
<dbReference type="GO" id="GO:0051707">
    <property type="term" value="P:response to other organism"/>
    <property type="evidence" value="ECO:0007669"/>
    <property type="project" value="UniProtKB-ARBA"/>
</dbReference>
<keyword evidence="6" id="KW-0732">Signal</keyword>
<dbReference type="InterPro" id="IPR032675">
    <property type="entry name" value="LRR_dom_sf"/>
</dbReference>
<dbReference type="EMBL" id="MNCJ02000328">
    <property type="protein sequence ID" value="KAF5771528.1"/>
    <property type="molecule type" value="Genomic_DNA"/>
</dbReference>
<organism evidence="14 15">
    <name type="scientific">Helianthus annuus</name>
    <name type="common">Common sunflower</name>
    <dbReference type="NCBI Taxonomy" id="4232"/>
    <lineage>
        <taxon>Eukaryota</taxon>
        <taxon>Viridiplantae</taxon>
        <taxon>Streptophyta</taxon>
        <taxon>Embryophyta</taxon>
        <taxon>Tracheophyta</taxon>
        <taxon>Spermatophyta</taxon>
        <taxon>Magnoliopsida</taxon>
        <taxon>eudicotyledons</taxon>
        <taxon>Gunneridae</taxon>
        <taxon>Pentapetalae</taxon>
        <taxon>asterids</taxon>
        <taxon>campanulids</taxon>
        <taxon>Asterales</taxon>
        <taxon>Asteraceae</taxon>
        <taxon>Asteroideae</taxon>
        <taxon>Heliantheae alliance</taxon>
        <taxon>Heliantheae</taxon>
        <taxon>Helianthus</taxon>
    </lineage>
</organism>
<evidence type="ECO:0000256" key="1">
    <source>
        <dbReference type="ARBA" id="ARBA00004251"/>
    </source>
</evidence>
<keyword evidence="3" id="KW-1003">Cell membrane</keyword>
<dbReference type="SUPFAM" id="SSF52047">
    <property type="entry name" value="RNI-like"/>
    <property type="match status" value="1"/>
</dbReference>
<sequence length="709" mass="79596">MGDTHWGLGIRLIFICVFLVTMTHKCVGGGNLTTPACFEQERLALLKFKHSITYDNRMLSSWGVGNDCCRWERVGCDDATGRVISLHLGSSFVVEDYIYWRYDDYEPGSFIEDDYELVGDEVNSCLTELVHLKHLDLSGNYFQGSQIPEFIGSFKQLRYLDLSNVGFTGNIPHQIGNLSNLKVLNLHSVPTSIDKLRIDDISWIFGLSKLEYLDLTGVDLSRTQNVDSLLYTFPSLLKLSLSRCGVSIAHLGSHHLNSSRELANIKHLDLSYNDFKGQLPGFFLNMTSLAFLDLSSNDLSMAWFFKNLLNMIPSSVSELQLSYCGIQNINLSPTNLNFTTLSNIQHLDLSRNELQGRFPSALTNMSSLISLDLSSNQLNSSIPVMPNNLLKLDISWNKFRQIEDVGIWRHCNLQELIVSYNALEGQLISPSTNVSKCSQNALEILDLHQNTLNGSIPESIGRLTNLRVLDLSQNAMTGPIPVSVGRLTSLRVLSVLSNLLCGTIPNSIGQLMKLNFLDISNNSLQGVVSENHFANLSMLKYLDANSNDKLIFNISRGWMPPFQLKVARLGSCKIEGGFPQWFRAQRKLQELVLSNASIYGALPTWLRLLPMIRILDLSHNKLTGPLTNLPSLNEVRHESGGKLLLQNNLFKGLIPRLLCTWTNLEVLYLSKNRLIGKIPKCLWNMSLSVMLLSSNRLLMTVVRVMQKPK</sequence>
<keyword evidence="7" id="KW-0677">Repeat</keyword>
<dbReference type="STRING" id="4232.A0A251SNF2"/>
<evidence type="ECO:0000313" key="14">
    <source>
        <dbReference type="EMBL" id="OTG00053.1"/>
    </source>
</evidence>
<comment type="subcellular location">
    <subcellularLocation>
        <location evidence="1">Cell membrane</location>
        <topology evidence="1">Single-pass type I membrane protein</topology>
    </subcellularLocation>
</comment>
<dbReference type="PRINTS" id="PR00019">
    <property type="entry name" value="LEURICHRPT"/>
</dbReference>
<evidence type="ECO:0000256" key="9">
    <source>
        <dbReference type="ARBA" id="ARBA00023136"/>
    </source>
</evidence>
<keyword evidence="8" id="KW-1133">Transmembrane helix</keyword>
<dbReference type="PANTHER" id="PTHR48063:SF112">
    <property type="entry name" value="RECEPTOR LIKE PROTEIN 30-LIKE"/>
    <property type="match status" value="1"/>
</dbReference>
<evidence type="ECO:0000256" key="7">
    <source>
        <dbReference type="ARBA" id="ARBA00022737"/>
    </source>
</evidence>
<dbReference type="InterPro" id="IPR003591">
    <property type="entry name" value="Leu-rich_rpt_typical-subtyp"/>
</dbReference>
<evidence type="ECO:0000256" key="2">
    <source>
        <dbReference type="ARBA" id="ARBA00009592"/>
    </source>
</evidence>
<dbReference type="Gramene" id="mRNA:HanXRQr2_Chr13g0565991">
    <property type="protein sequence ID" value="CDS:HanXRQr2_Chr13g0565991.1"/>
    <property type="gene ID" value="HanXRQr2_Chr13g0565991"/>
</dbReference>
<evidence type="ECO:0000259" key="12">
    <source>
        <dbReference type="Pfam" id="PF23598"/>
    </source>
</evidence>
<gene>
    <name evidence="14" type="ORF">HannXRQ_Chr13g0386691</name>
    <name evidence="13" type="ORF">HanXRQr2_Chr13g0565991</name>
</gene>
<reference evidence="14" key="2">
    <citation type="submission" date="2017-02" db="EMBL/GenBank/DDBJ databases">
        <title>Sunflower complete genome.</title>
        <authorList>
            <person name="Langlade N."/>
            <person name="Munos S."/>
        </authorList>
    </citation>
    <scope>NUCLEOTIDE SEQUENCE [LARGE SCALE GENOMIC DNA]</scope>
    <source>
        <tissue evidence="14">Leaves</tissue>
    </source>
</reference>
<dbReference type="EMBL" id="CM007902">
    <property type="protein sequence ID" value="OTG00053.1"/>
    <property type="molecule type" value="Genomic_DNA"/>
</dbReference>
<proteinExistence type="inferred from homology"/>
<dbReference type="InParanoid" id="A0A251SNF2"/>
<comment type="similarity">
    <text evidence="2">Belongs to the RLP family.</text>
</comment>
<feature type="domain" description="Disease resistance R13L4/SHOC-2-like LRR" evidence="12">
    <location>
        <begin position="126"/>
        <end position="384"/>
    </location>
</feature>
<feature type="domain" description="Leucine-rich repeat-containing N-terminal plant-type" evidence="11">
    <location>
        <begin position="40"/>
        <end position="77"/>
    </location>
</feature>
<evidence type="ECO:0000256" key="8">
    <source>
        <dbReference type="ARBA" id="ARBA00022989"/>
    </source>
</evidence>
<dbReference type="Pfam" id="PF00560">
    <property type="entry name" value="LRR_1"/>
    <property type="match status" value="1"/>
</dbReference>
<evidence type="ECO:0000313" key="13">
    <source>
        <dbReference type="EMBL" id="KAF5771528.1"/>
    </source>
</evidence>
<evidence type="ECO:0000313" key="15">
    <source>
        <dbReference type="Proteomes" id="UP000215914"/>
    </source>
</evidence>
<name>A0A251SNF2_HELAN</name>
<evidence type="ECO:0000256" key="4">
    <source>
        <dbReference type="ARBA" id="ARBA00022614"/>
    </source>
</evidence>
<reference evidence="13 15" key="1">
    <citation type="journal article" date="2017" name="Nature">
        <title>The sunflower genome provides insights into oil metabolism, flowering and Asterid evolution.</title>
        <authorList>
            <person name="Badouin H."/>
            <person name="Gouzy J."/>
            <person name="Grassa C.J."/>
            <person name="Murat F."/>
            <person name="Staton S.E."/>
            <person name="Cottret L."/>
            <person name="Lelandais-Briere C."/>
            <person name="Owens G.L."/>
            <person name="Carrere S."/>
            <person name="Mayjonade B."/>
            <person name="Legrand L."/>
            <person name="Gill N."/>
            <person name="Kane N.C."/>
            <person name="Bowers J.E."/>
            <person name="Hubner S."/>
            <person name="Bellec A."/>
            <person name="Berard A."/>
            <person name="Berges H."/>
            <person name="Blanchet N."/>
            <person name="Boniface M.C."/>
            <person name="Brunel D."/>
            <person name="Catrice O."/>
            <person name="Chaidir N."/>
            <person name="Claudel C."/>
            <person name="Donnadieu C."/>
            <person name="Faraut T."/>
            <person name="Fievet G."/>
            <person name="Helmstetter N."/>
            <person name="King M."/>
            <person name="Knapp S.J."/>
            <person name="Lai Z."/>
            <person name="Le Paslier M.C."/>
            <person name="Lippi Y."/>
            <person name="Lorenzon L."/>
            <person name="Mandel J.R."/>
            <person name="Marage G."/>
            <person name="Marchand G."/>
            <person name="Marquand E."/>
            <person name="Bret-Mestries E."/>
            <person name="Morien E."/>
            <person name="Nambeesan S."/>
            <person name="Nguyen T."/>
            <person name="Pegot-Espagnet P."/>
            <person name="Pouilly N."/>
            <person name="Raftis F."/>
            <person name="Sallet E."/>
            <person name="Schiex T."/>
            <person name="Thomas J."/>
            <person name="Vandecasteele C."/>
            <person name="Vares D."/>
            <person name="Vear F."/>
            <person name="Vautrin S."/>
            <person name="Crespi M."/>
            <person name="Mangin B."/>
            <person name="Burke J.M."/>
            <person name="Salse J."/>
            <person name="Munos S."/>
            <person name="Vincourt P."/>
            <person name="Rieseberg L.H."/>
            <person name="Langlade N.B."/>
        </authorList>
    </citation>
    <scope>NUCLEOTIDE SEQUENCE [LARGE SCALE GENOMIC DNA]</scope>
    <source>
        <strain evidence="15">cv. SF193</strain>
        <tissue evidence="13">Leaves</tissue>
    </source>
</reference>
<dbReference type="SMART" id="SM00369">
    <property type="entry name" value="LRR_TYP"/>
    <property type="match status" value="8"/>
</dbReference>
<keyword evidence="15" id="KW-1185">Reference proteome</keyword>
<dbReference type="InterPro" id="IPR046956">
    <property type="entry name" value="RLP23-like"/>
</dbReference>
<evidence type="ECO:0000256" key="6">
    <source>
        <dbReference type="ARBA" id="ARBA00022729"/>
    </source>
</evidence>
<dbReference type="SUPFAM" id="SSF52058">
    <property type="entry name" value="L domain-like"/>
    <property type="match status" value="1"/>
</dbReference>
<feature type="domain" description="Disease resistance R13L4/SHOC-2-like LRR" evidence="12">
    <location>
        <begin position="442"/>
        <end position="621"/>
    </location>
</feature>
<dbReference type="GO" id="GO:0005886">
    <property type="term" value="C:plasma membrane"/>
    <property type="evidence" value="ECO:0007669"/>
    <property type="project" value="UniProtKB-SubCell"/>
</dbReference>
<evidence type="ECO:0000256" key="10">
    <source>
        <dbReference type="ARBA" id="ARBA00023180"/>
    </source>
</evidence>
<dbReference type="FunCoup" id="A0A251SNF2">
    <property type="interactions" value="1894"/>
</dbReference>
<accession>A0A251SNF2</accession>
<protein>
    <submittedName>
        <fullName evidence="13">Leucine-rich repeat-containing, plant-type, leucine-rich repeat domain superfamily</fullName>
    </submittedName>
    <submittedName>
        <fullName evidence="14">Putative leucine-rich repeat protein, plant-type</fullName>
    </submittedName>
</protein>
<keyword evidence="10" id="KW-0325">Glycoprotein</keyword>
<dbReference type="InterPro" id="IPR055414">
    <property type="entry name" value="LRR_R13L4/SHOC2-like"/>
</dbReference>
<dbReference type="OMA" id="CISMERD"/>
<dbReference type="Pfam" id="PF23598">
    <property type="entry name" value="LRR_14"/>
    <property type="match status" value="2"/>
</dbReference>
<dbReference type="InterPro" id="IPR001611">
    <property type="entry name" value="Leu-rich_rpt"/>
</dbReference>